<name>A0ABR2S174_9ROSI</name>
<sequence>MEPINLSGEDIFDWQTPIIAPATITSPGRADDVAESSHARKRKIPAGRTIQVDTPSDAADKFEDAAEHPAPQSPAKRQRRYHVVNSDSDDDGSADPASSKSLAF</sequence>
<keyword evidence="3" id="KW-1185">Reference proteome</keyword>
<dbReference type="EMBL" id="JBBPBN010000018">
    <property type="protein sequence ID" value="KAK9018899.1"/>
    <property type="molecule type" value="Genomic_DNA"/>
</dbReference>
<feature type="compositionally biased region" description="Basic and acidic residues" evidence="1">
    <location>
        <begin position="29"/>
        <end position="38"/>
    </location>
</feature>
<feature type="region of interest" description="Disordered" evidence="1">
    <location>
        <begin position="22"/>
        <end position="104"/>
    </location>
</feature>
<reference evidence="2 3" key="1">
    <citation type="journal article" date="2024" name="G3 (Bethesda)">
        <title>Genome assembly of Hibiscus sabdariffa L. provides insights into metabolisms of medicinal natural products.</title>
        <authorList>
            <person name="Kim T."/>
        </authorList>
    </citation>
    <scope>NUCLEOTIDE SEQUENCE [LARGE SCALE GENOMIC DNA]</scope>
    <source>
        <strain evidence="2">TK-2024</strain>
        <tissue evidence="2">Old leaves</tissue>
    </source>
</reference>
<evidence type="ECO:0000313" key="3">
    <source>
        <dbReference type="Proteomes" id="UP001396334"/>
    </source>
</evidence>
<accession>A0ABR2S174</accession>
<protein>
    <submittedName>
        <fullName evidence="2">Uncharacterized protein</fullName>
    </submittedName>
</protein>
<feature type="compositionally biased region" description="Basic and acidic residues" evidence="1">
    <location>
        <begin position="58"/>
        <end position="67"/>
    </location>
</feature>
<evidence type="ECO:0000256" key="1">
    <source>
        <dbReference type="SAM" id="MobiDB-lite"/>
    </source>
</evidence>
<dbReference type="Proteomes" id="UP001396334">
    <property type="component" value="Unassembled WGS sequence"/>
</dbReference>
<feature type="compositionally biased region" description="Low complexity" evidence="1">
    <location>
        <begin position="94"/>
        <end position="104"/>
    </location>
</feature>
<gene>
    <name evidence="2" type="ORF">V6N11_033944</name>
</gene>
<evidence type="ECO:0000313" key="2">
    <source>
        <dbReference type="EMBL" id="KAK9018899.1"/>
    </source>
</evidence>
<proteinExistence type="predicted"/>
<organism evidence="2 3">
    <name type="scientific">Hibiscus sabdariffa</name>
    <name type="common">roselle</name>
    <dbReference type="NCBI Taxonomy" id="183260"/>
    <lineage>
        <taxon>Eukaryota</taxon>
        <taxon>Viridiplantae</taxon>
        <taxon>Streptophyta</taxon>
        <taxon>Embryophyta</taxon>
        <taxon>Tracheophyta</taxon>
        <taxon>Spermatophyta</taxon>
        <taxon>Magnoliopsida</taxon>
        <taxon>eudicotyledons</taxon>
        <taxon>Gunneridae</taxon>
        <taxon>Pentapetalae</taxon>
        <taxon>rosids</taxon>
        <taxon>malvids</taxon>
        <taxon>Malvales</taxon>
        <taxon>Malvaceae</taxon>
        <taxon>Malvoideae</taxon>
        <taxon>Hibiscus</taxon>
    </lineage>
</organism>
<comment type="caution">
    <text evidence="2">The sequence shown here is derived from an EMBL/GenBank/DDBJ whole genome shotgun (WGS) entry which is preliminary data.</text>
</comment>